<accession>A0AAV4XRE9</accession>
<evidence type="ECO:0000313" key="2">
    <source>
        <dbReference type="Proteomes" id="UP001054945"/>
    </source>
</evidence>
<keyword evidence="2" id="KW-1185">Reference proteome</keyword>
<organism evidence="1 2">
    <name type="scientific">Caerostris extrusa</name>
    <name type="common">Bark spider</name>
    <name type="synonym">Caerostris bankana</name>
    <dbReference type="NCBI Taxonomy" id="172846"/>
    <lineage>
        <taxon>Eukaryota</taxon>
        <taxon>Metazoa</taxon>
        <taxon>Ecdysozoa</taxon>
        <taxon>Arthropoda</taxon>
        <taxon>Chelicerata</taxon>
        <taxon>Arachnida</taxon>
        <taxon>Araneae</taxon>
        <taxon>Araneomorphae</taxon>
        <taxon>Entelegynae</taxon>
        <taxon>Araneoidea</taxon>
        <taxon>Araneidae</taxon>
        <taxon>Caerostris</taxon>
    </lineage>
</organism>
<dbReference type="EMBL" id="BPLR01000761">
    <property type="protein sequence ID" value="GIY97277.1"/>
    <property type="molecule type" value="Genomic_DNA"/>
</dbReference>
<name>A0AAV4XRE9_CAEEX</name>
<reference evidence="1 2" key="1">
    <citation type="submission" date="2021-06" db="EMBL/GenBank/DDBJ databases">
        <title>Caerostris extrusa draft genome.</title>
        <authorList>
            <person name="Kono N."/>
            <person name="Arakawa K."/>
        </authorList>
    </citation>
    <scope>NUCLEOTIDE SEQUENCE [LARGE SCALE GENOMIC DNA]</scope>
</reference>
<gene>
    <name evidence="1" type="ORF">CEXT_510661</name>
</gene>
<dbReference type="AlphaFoldDB" id="A0AAV4XRE9"/>
<proteinExistence type="predicted"/>
<dbReference type="Proteomes" id="UP001054945">
    <property type="component" value="Unassembled WGS sequence"/>
</dbReference>
<sequence>MNSCDRATLSRTVRCSFIRRADSPAPYLLMMSKQELLFLLFFLLPAGHNSAVDNICEEIHTTASAFIYR</sequence>
<comment type="caution">
    <text evidence="1">The sequence shown here is derived from an EMBL/GenBank/DDBJ whole genome shotgun (WGS) entry which is preliminary data.</text>
</comment>
<protein>
    <submittedName>
        <fullName evidence="1">Uncharacterized protein</fullName>
    </submittedName>
</protein>
<evidence type="ECO:0000313" key="1">
    <source>
        <dbReference type="EMBL" id="GIY97277.1"/>
    </source>
</evidence>